<sequence>MRRLAPFAAAGICLLSSAAFAAEQKEGMPQLDFGNPLTISQIVWLAVIFYVLYRLLSGWALPQVAEVLENRAAIISRDLEAARQAKVEADAAVADLTQATQKAHAAAQAEIAGAVDAAKKAAAAQAAALNERLDAQLAAAEQRIDAARTAAMGALRQVATETTKVVVTRLTGRTPKDALVDTAVGTALAARGQA</sequence>
<accession>A0A5M6IZH2</accession>
<comment type="function">
    <text evidence="10 13">F(1)F(0) ATP synthase produces ATP from ADP in the presence of a proton or sodium gradient. F-type ATPases consist of two structural domains, F(1) containing the extramembraneous catalytic core and F(0) containing the membrane proton channel, linked together by a central stalk and a peripheral stalk. During catalysis, ATP synthesis in the catalytic domain of F(1) is coupled via a rotary mechanism of the central stalk subunits to proton translocation.</text>
</comment>
<keyword evidence="8 13" id="KW-0472">Membrane</keyword>
<evidence type="ECO:0000256" key="3">
    <source>
        <dbReference type="ARBA" id="ARBA00022547"/>
    </source>
</evidence>
<keyword evidence="16" id="KW-0732">Signal</keyword>
<dbReference type="GO" id="GO:0012505">
    <property type="term" value="C:endomembrane system"/>
    <property type="evidence" value="ECO:0007669"/>
    <property type="project" value="UniProtKB-SubCell"/>
</dbReference>
<evidence type="ECO:0000256" key="15">
    <source>
        <dbReference type="SAM" id="Coils"/>
    </source>
</evidence>
<dbReference type="RefSeq" id="WP_150039442.1">
    <property type="nucleotide sequence ID" value="NZ_OW485601.1"/>
</dbReference>
<evidence type="ECO:0000256" key="11">
    <source>
        <dbReference type="ARBA" id="ARBA00025614"/>
    </source>
</evidence>
<feature type="coiled-coil region" evidence="15">
    <location>
        <begin position="65"/>
        <end position="157"/>
    </location>
</feature>
<proteinExistence type="inferred from homology"/>
<evidence type="ECO:0000256" key="8">
    <source>
        <dbReference type="ARBA" id="ARBA00023136"/>
    </source>
</evidence>
<reference evidence="17 18" key="1">
    <citation type="submission" date="2019-09" db="EMBL/GenBank/DDBJ databases">
        <title>Genome sequence of Rhodovastum atsumiense, a diverse member of the Acetobacteraceae family of non-sulfur purple photosynthetic bacteria.</title>
        <authorList>
            <person name="Meyer T."/>
            <person name="Kyndt J."/>
        </authorList>
    </citation>
    <scope>NUCLEOTIDE SEQUENCE [LARGE SCALE GENOMIC DNA]</scope>
    <source>
        <strain evidence="17 18">DSM 21279</strain>
    </source>
</reference>
<evidence type="ECO:0000256" key="16">
    <source>
        <dbReference type="SAM" id="SignalP"/>
    </source>
</evidence>
<keyword evidence="9 13" id="KW-0066">ATP synthesis</keyword>
<dbReference type="Proteomes" id="UP000325255">
    <property type="component" value="Unassembled WGS sequence"/>
</dbReference>
<feature type="transmembrane region" description="Helical" evidence="13">
    <location>
        <begin position="37"/>
        <end position="56"/>
    </location>
</feature>
<protein>
    <recommendedName>
        <fullName evidence="13">ATP synthase subunit b</fullName>
    </recommendedName>
    <alternativeName>
        <fullName evidence="13">ATP synthase F(0) sector subunit b</fullName>
    </alternativeName>
    <alternativeName>
        <fullName evidence="13">ATPase subunit I</fullName>
    </alternativeName>
    <alternativeName>
        <fullName evidence="13">F-type ATPase subunit b</fullName>
        <shortName evidence="13">F-ATPase subunit b</shortName>
    </alternativeName>
</protein>
<keyword evidence="3 13" id="KW-0138">CF(0)</keyword>
<evidence type="ECO:0000256" key="2">
    <source>
        <dbReference type="ARBA" id="ARBA00022448"/>
    </source>
</evidence>
<feature type="chain" id="PRO_5024271449" description="ATP synthase subunit b" evidence="16">
    <location>
        <begin position="22"/>
        <end position="194"/>
    </location>
</feature>
<keyword evidence="18" id="KW-1185">Reference proteome</keyword>
<dbReference type="GO" id="GO:0046961">
    <property type="term" value="F:proton-transporting ATPase activity, rotational mechanism"/>
    <property type="evidence" value="ECO:0007669"/>
    <property type="project" value="TreeGrafter"/>
</dbReference>
<evidence type="ECO:0000256" key="1">
    <source>
        <dbReference type="ARBA" id="ARBA00005513"/>
    </source>
</evidence>
<evidence type="ECO:0000256" key="6">
    <source>
        <dbReference type="ARBA" id="ARBA00022989"/>
    </source>
</evidence>
<gene>
    <name evidence="13" type="primary">atpF</name>
    <name evidence="17" type="ORF">F1189_04595</name>
</gene>
<dbReference type="PANTHER" id="PTHR33445:SF1">
    <property type="entry name" value="ATP SYNTHASE SUBUNIT B"/>
    <property type="match status" value="1"/>
</dbReference>
<evidence type="ECO:0000313" key="18">
    <source>
        <dbReference type="Proteomes" id="UP000325255"/>
    </source>
</evidence>
<comment type="function">
    <text evidence="11">Component of the F(0) channel, it forms part of the peripheral stalk, linking F(1) to F(0). The b'-subunit is a diverged and duplicated form of b found in plants and photosynthetic bacteria.</text>
</comment>
<dbReference type="EMBL" id="VWPK01000005">
    <property type="protein sequence ID" value="KAA5613693.1"/>
    <property type="molecule type" value="Genomic_DNA"/>
</dbReference>
<dbReference type="InterPro" id="IPR050059">
    <property type="entry name" value="ATP_synthase_B_chain"/>
</dbReference>
<name>A0A5M6IZH2_9PROT</name>
<keyword evidence="6 13" id="KW-1133">Transmembrane helix</keyword>
<dbReference type="Pfam" id="PF00430">
    <property type="entry name" value="ATP-synt_B"/>
    <property type="match status" value="1"/>
</dbReference>
<keyword evidence="2 13" id="KW-0813">Transport</keyword>
<keyword evidence="7 13" id="KW-0406">Ion transport</keyword>
<dbReference type="OrthoDB" id="7271837at2"/>
<dbReference type="GO" id="GO:0046933">
    <property type="term" value="F:proton-transporting ATP synthase activity, rotational mechanism"/>
    <property type="evidence" value="ECO:0007669"/>
    <property type="project" value="UniProtKB-UniRule"/>
</dbReference>
<evidence type="ECO:0000256" key="4">
    <source>
        <dbReference type="ARBA" id="ARBA00022692"/>
    </source>
</evidence>
<comment type="caution">
    <text evidence="17">The sequence shown here is derived from an EMBL/GenBank/DDBJ whole genome shotgun (WGS) entry which is preliminary data.</text>
</comment>
<evidence type="ECO:0000256" key="10">
    <source>
        <dbReference type="ARBA" id="ARBA00025198"/>
    </source>
</evidence>
<dbReference type="GO" id="GO:0045259">
    <property type="term" value="C:proton-transporting ATP synthase complex"/>
    <property type="evidence" value="ECO:0007669"/>
    <property type="project" value="UniProtKB-KW"/>
</dbReference>
<evidence type="ECO:0000256" key="14">
    <source>
        <dbReference type="RuleBase" id="RU003848"/>
    </source>
</evidence>
<dbReference type="AlphaFoldDB" id="A0A5M6IZH2"/>
<dbReference type="InterPro" id="IPR002146">
    <property type="entry name" value="ATP_synth_b/b'su_bac/chlpt"/>
</dbReference>
<comment type="subunit">
    <text evidence="13">F-type ATPases have 2 components, F(1) - the catalytic core - and F(0) - the membrane proton channel. F(1) has five subunits: alpha(3), beta(3), gamma(1), delta(1), epsilon(1). F(0) has three main subunits: a(1), b(2) and c(10-14). The alpha and beta chains form an alternating ring which encloses part of the gamma chain. F(1) is attached to F(0) by a central stalk formed by the gamma and epsilon chains, while a peripheral stalk is formed by the delta and b chains.</text>
</comment>
<keyword evidence="4 13" id="KW-0812">Transmembrane</keyword>
<feature type="signal peptide" evidence="16">
    <location>
        <begin position="1"/>
        <end position="21"/>
    </location>
</feature>
<comment type="subcellular location">
    <subcellularLocation>
        <location evidence="13">Cell membrane</location>
        <topology evidence="13">Single-pass membrane protein</topology>
    </subcellularLocation>
    <subcellularLocation>
        <location evidence="12">Endomembrane system</location>
        <topology evidence="12">Single-pass membrane protein</topology>
    </subcellularLocation>
</comment>
<dbReference type="PANTHER" id="PTHR33445">
    <property type="entry name" value="ATP SYNTHASE SUBUNIT B', CHLOROPLASTIC"/>
    <property type="match status" value="1"/>
</dbReference>
<dbReference type="GO" id="GO:0005886">
    <property type="term" value="C:plasma membrane"/>
    <property type="evidence" value="ECO:0007669"/>
    <property type="project" value="UniProtKB-SubCell"/>
</dbReference>
<evidence type="ECO:0000256" key="5">
    <source>
        <dbReference type="ARBA" id="ARBA00022781"/>
    </source>
</evidence>
<evidence type="ECO:0000313" key="17">
    <source>
        <dbReference type="EMBL" id="KAA5613693.1"/>
    </source>
</evidence>
<comment type="similarity">
    <text evidence="1 13 14">Belongs to the ATPase B chain family.</text>
</comment>
<dbReference type="HAMAP" id="MF_01398">
    <property type="entry name" value="ATP_synth_b_bprime"/>
    <property type="match status" value="1"/>
</dbReference>
<evidence type="ECO:0000256" key="9">
    <source>
        <dbReference type="ARBA" id="ARBA00023310"/>
    </source>
</evidence>
<keyword evidence="13" id="KW-1003">Cell membrane</keyword>
<evidence type="ECO:0000256" key="12">
    <source>
        <dbReference type="ARBA" id="ARBA00037847"/>
    </source>
</evidence>
<evidence type="ECO:0000256" key="7">
    <source>
        <dbReference type="ARBA" id="ARBA00023065"/>
    </source>
</evidence>
<organism evidence="17 18">
    <name type="scientific">Rhodovastum atsumiense</name>
    <dbReference type="NCBI Taxonomy" id="504468"/>
    <lineage>
        <taxon>Bacteria</taxon>
        <taxon>Pseudomonadati</taxon>
        <taxon>Pseudomonadota</taxon>
        <taxon>Alphaproteobacteria</taxon>
        <taxon>Acetobacterales</taxon>
        <taxon>Acetobacteraceae</taxon>
        <taxon>Rhodovastum</taxon>
    </lineage>
</organism>
<evidence type="ECO:0000256" key="13">
    <source>
        <dbReference type="HAMAP-Rule" id="MF_01398"/>
    </source>
</evidence>
<keyword evidence="5 13" id="KW-0375">Hydrogen ion transport</keyword>
<keyword evidence="15" id="KW-0175">Coiled coil</keyword>